<dbReference type="Pfam" id="PF10014">
    <property type="entry name" value="2OG-Fe_Oxy_2"/>
    <property type="match status" value="1"/>
</dbReference>
<dbReference type="GO" id="GO:0051213">
    <property type="term" value="F:dioxygenase activity"/>
    <property type="evidence" value="ECO:0007669"/>
    <property type="project" value="InterPro"/>
</dbReference>
<dbReference type="AlphaFoldDB" id="F4XKQ5"/>
<dbReference type="eggNOG" id="COG4340">
    <property type="taxonomic scope" value="Bacteria"/>
</dbReference>
<dbReference type="EMBL" id="GL890825">
    <property type="protein sequence ID" value="EGJ34910.1"/>
    <property type="molecule type" value="Genomic_DNA"/>
</dbReference>
<evidence type="ECO:0000313" key="1">
    <source>
        <dbReference type="EMBL" id="EGJ34910.1"/>
    </source>
</evidence>
<dbReference type="RefSeq" id="WP_008179083.1">
    <property type="nucleotide sequence ID" value="NZ_GL890825.1"/>
</dbReference>
<evidence type="ECO:0008006" key="3">
    <source>
        <dbReference type="Google" id="ProtNLM"/>
    </source>
</evidence>
<keyword evidence="2" id="KW-1185">Reference proteome</keyword>
<reference evidence="2" key="1">
    <citation type="journal article" date="2011" name="Proc. Natl. Acad. Sci. U.S.A.">
        <title>Genomic insights into the physiology and ecology of the marine filamentous cyanobacterium Lyngbya majuscula.</title>
        <authorList>
            <person name="Jones A.C."/>
            <person name="Monroe E.A."/>
            <person name="Podell S."/>
            <person name="Hess W.R."/>
            <person name="Klages S."/>
            <person name="Esquenazi E."/>
            <person name="Niessen S."/>
            <person name="Hoover H."/>
            <person name="Rothmann M."/>
            <person name="Lasken R.S."/>
            <person name="Yates J.R.III."/>
            <person name="Reinhardt R."/>
            <person name="Kube M."/>
            <person name="Burkart M.D."/>
            <person name="Allen E.E."/>
            <person name="Dorrestein P.C."/>
            <person name="Gerwick W.H."/>
            <person name="Gerwick L."/>
        </authorList>
    </citation>
    <scope>NUCLEOTIDE SEQUENCE [LARGE SCALE GENOMIC DNA]</scope>
    <source>
        <strain evidence="2">3L</strain>
    </source>
</reference>
<dbReference type="InterPro" id="IPR018724">
    <property type="entry name" value="2OG-Fe_dioxygenase"/>
</dbReference>
<dbReference type="HOGENOM" id="CLU_078728_0_0_3"/>
<sequence length="222" mass="25975">MSSLRKEGYLHLQLDDGSIKPKNPDFLNYWNHLVTDPYIEGDHKFRQRRYSNIIFHRNSEIEYLRSTYFQGERFNRLFGGQSRIFEKIDDNLLTDPIFIDLINYDFCFFLKHGLITSKEYNMGIHQIRTLTTAQNTGRVTPEGIHKDGHPFFAIHFINKSQITGGTTKIYDNNLKLIEEINLSNFGETIFVLDTLVYHGVTDIKPLPGSDKGFRDVLIIEFY</sequence>
<name>F4XKQ5_9CYAN</name>
<dbReference type="Proteomes" id="UP000003959">
    <property type="component" value="Unassembled WGS sequence"/>
</dbReference>
<dbReference type="Gene3D" id="2.60.120.620">
    <property type="entry name" value="q2cbj1_9rhob like domain"/>
    <property type="match status" value="1"/>
</dbReference>
<gene>
    <name evidence="1" type="ORF">LYNGBM3L_08820</name>
</gene>
<proteinExistence type="predicted"/>
<accession>F4XKQ5</accession>
<organism evidence="1 2">
    <name type="scientific">Moorena producens 3L</name>
    <dbReference type="NCBI Taxonomy" id="489825"/>
    <lineage>
        <taxon>Bacteria</taxon>
        <taxon>Bacillati</taxon>
        <taxon>Cyanobacteriota</taxon>
        <taxon>Cyanophyceae</taxon>
        <taxon>Coleofasciculales</taxon>
        <taxon>Coleofasciculaceae</taxon>
        <taxon>Moorena</taxon>
    </lineage>
</organism>
<protein>
    <recommendedName>
        <fullName evidence="3">2OG-Fe dioxygenase family protein</fullName>
    </recommendedName>
</protein>
<evidence type="ECO:0000313" key="2">
    <source>
        <dbReference type="Proteomes" id="UP000003959"/>
    </source>
</evidence>
<dbReference type="OrthoDB" id="6681382at2"/>